<dbReference type="PANTHER" id="PTHR38465:SF1">
    <property type="entry name" value="HTH-TYPE TRANSCRIPTIONAL REGULATOR MJ1563-RELATED"/>
    <property type="match status" value="1"/>
</dbReference>
<sequence length="159" mass="17206">MDDRRERFADGLADLLASWNLPRATGRVYAALLLSDVPVTLDALQDDTGLSKGQTSTSVRELTSWGLARATTRHGGRRLYIEAEAGLDTLLDASHRRARLFIAALRDGEELVPADSPARGRLEDVVALFDGYVSAGEQILARRRDVDARSRSGEAAASG</sequence>
<dbReference type="InterPro" id="IPR036388">
    <property type="entry name" value="WH-like_DNA-bd_sf"/>
</dbReference>
<organism evidence="4 5">
    <name type="scientific">Cellulosimicrobium protaetiae</name>
    <dbReference type="NCBI Taxonomy" id="2587808"/>
    <lineage>
        <taxon>Bacteria</taxon>
        <taxon>Bacillati</taxon>
        <taxon>Actinomycetota</taxon>
        <taxon>Actinomycetes</taxon>
        <taxon>Micrococcales</taxon>
        <taxon>Promicromonosporaceae</taxon>
        <taxon>Cellulosimicrobium</taxon>
    </lineage>
</organism>
<dbReference type="InterPro" id="IPR052362">
    <property type="entry name" value="HTH-GbsR_regulator"/>
</dbReference>
<evidence type="ECO:0000313" key="4">
    <source>
        <dbReference type="EMBL" id="QJW36750.1"/>
    </source>
</evidence>
<dbReference type="KEGG" id="cprt:FIC82_011680"/>
<dbReference type="SUPFAM" id="SSF46785">
    <property type="entry name" value="Winged helix' DNA-binding domain"/>
    <property type="match status" value="1"/>
</dbReference>
<protein>
    <submittedName>
        <fullName evidence="4">Transcriptional regulator</fullName>
    </submittedName>
</protein>
<evidence type="ECO:0000256" key="3">
    <source>
        <dbReference type="ARBA" id="ARBA00023163"/>
    </source>
</evidence>
<gene>
    <name evidence="4" type="ORF">FIC82_011680</name>
</gene>
<evidence type="ECO:0000256" key="1">
    <source>
        <dbReference type="ARBA" id="ARBA00023015"/>
    </source>
</evidence>
<name>A0A6M5UEX9_9MICO</name>
<dbReference type="InterPro" id="IPR036390">
    <property type="entry name" value="WH_DNA-bd_sf"/>
</dbReference>
<dbReference type="GO" id="GO:0003677">
    <property type="term" value="F:DNA binding"/>
    <property type="evidence" value="ECO:0007669"/>
    <property type="project" value="UniProtKB-KW"/>
</dbReference>
<keyword evidence="3" id="KW-0804">Transcription</keyword>
<reference evidence="5" key="1">
    <citation type="journal article" date="2022" name="Int. J. Syst. Evol. Microbiol.">
        <title>Cellulosimicrobium protaetiae sp. nov., isolated from the gut of the larva of Protaetia brevitarsis seulensis.</title>
        <authorList>
            <person name="Le Han H."/>
            <person name="Nguyen T.T.H."/>
            <person name="Li Z."/>
            <person name="Shin N.R."/>
            <person name="Kim S.G."/>
        </authorList>
    </citation>
    <scope>NUCLEOTIDE SEQUENCE [LARGE SCALE GENOMIC DNA]</scope>
    <source>
        <strain evidence="5">BI34</strain>
    </source>
</reference>
<accession>A0A6M5UEX9</accession>
<keyword evidence="5" id="KW-1185">Reference proteome</keyword>
<dbReference type="RefSeq" id="WP_168731782.1">
    <property type="nucleotide sequence ID" value="NZ_CP052757.1"/>
</dbReference>
<dbReference type="Proteomes" id="UP000451354">
    <property type="component" value="Chromosome"/>
</dbReference>
<proteinExistence type="predicted"/>
<dbReference type="AlphaFoldDB" id="A0A6M5UEX9"/>
<dbReference type="EMBL" id="CP052757">
    <property type="protein sequence ID" value="QJW36750.1"/>
    <property type="molecule type" value="Genomic_DNA"/>
</dbReference>
<dbReference type="Gene3D" id="1.10.10.10">
    <property type="entry name" value="Winged helix-like DNA-binding domain superfamily/Winged helix DNA-binding domain"/>
    <property type="match status" value="1"/>
</dbReference>
<evidence type="ECO:0000256" key="2">
    <source>
        <dbReference type="ARBA" id="ARBA00023125"/>
    </source>
</evidence>
<keyword evidence="1" id="KW-0805">Transcription regulation</keyword>
<keyword evidence="2" id="KW-0238">DNA-binding</keyword>
<dbReference type="PANTHER" id="PTHR38465">
    <property type="entry name" value="HTH-TYPE TRANSCRIPTIONAL REGULATOR MJ1563-RELATED"/>
    <property type="match status" value="1"/>
</dbReference>
<evidence type="ECO:0000313" key="5">
    <source>
        <dbReference type="Proteomes" id="UP000451354"/>
    </source>
</evidence>